<comment type="cofactor">
    <cofactor evidence="7 8">
        <name>Zn(2+)</name>
        <dbReference type="ChEBI" id="CHEBI:29105"/>
    </cofactor>
    <text evidence="7 8">Binds 1 zinc ion per subunit.</text>
</comment>
<keyword evidence="2 7" id="KW-0479">Metal-binding</keyword>
<feature type="binding site" evidence="7">
    <location>
        <position position="442"/>
    </location>
    <ligand>
        <name>Zn(2+)</name>
        <dbReference type="ChEBI" id="CHEBI:29105"/>
        <note>catalytic</note>
    </ligand>
</feature>
<feature type="domain" description="Peptidase M12A" evidence="10">
    <location>
        <begin position="49"/>
        <end position="251"/>
    </location>
</feature>
<dbReference type="GO" id="GO:0004222">
    <property type="term" value="F:metalloendopeptidase activity"/>
    <property type="evidence" value="ECO:0007669"/>
    <property type="project" value="UniProtKB-UniRule"/>
</dbReference>
<evidence type="ECO:0000313" key="12">
    <source>
        <dbReference type="WBParaSite" id="scf7180000423686.g11508"/>
    </source>
</evidence>
<dbReference type="Gene3D" id="3.40.390.10">
    <property type="entry name" value="Collagenase (Catalytic Domain)"/>
    <property type="match status" value="2"/>
</dbReference>
<keyword evidence="5 7" id="KW-0482">Metalloprotease</keyword>
<dbReference type="InterPro" id="IPR034035">
    <property type="entry name" value="Astacin-like_dom"/>
</dbReference>
<dbReference type="InterPro" id="IPR001506">
    <property type="entry name" value="Peptidase_M12A"/>
</dbReference>
<evidence type="ECO:0000256" key="3">
    <source>
        <dbReference type="ARBA" id="ARBA00022801"/>
    </source>
</evidence>
<dbReference type="EC" id="3.4.24.-" evidence="8"/>
<dbReference type="InterPro" id="IPR024079">
    <property type="entry name" value="MetalloPept_cat_dom_sf"/>
</dbReference>
<evidence type="ECO:0000256" key="8">
    <source>
        <dbReference type="RuleBase" id="RU361183"/>
    </source>
</evidence>
<dbReference type="SMART" id="SM00235">
    <property type="entry name" value="ZnMc"/>
    <property type="match status" value="2"/>
</dbReference>
<keyword evidence="6" id="KW-1015">Disulfide bond</keyword>
<evidence type="ECO:0000256" key="6">
    <source>
        <dbReference type="ARBA" id="ARBA00023157"/>
    </source>
</evidence>
<evidence type="ECO:0000259" key="10">
    <source>
        <dbReference type="PROSITE" id="PS51864"/>
    </source>
</evidence>
<dbReference type="GO" id="GO:0006508">
    <property type="term" value="P:proteolysis"/>
    <property type="evidence" value="ECO:0007669"/>
    <property type="project" value="UniProtKB-KW"/>
</dbReference>
<evidence type="ECO:0000313" key="11">
    <source>
        <dbReference type="Proteomes" id="UP000887560"/>
    </source>
</evidence>
<sequence length="578" mass="65914">MTEDAMTESDEGMTPSTISTGDFVFVGDMVFEKKSLADESSEEEGVQKSVIKNMSRIWPNKQMPIKFHSSVGRRARRAVQTAINTLEGETCISFPKYDSNLHKNYMTIKSTEEGCKAFVGFKENQNHNQINLESGDSFCESSPSAIHEIMHSLGVYHEQNRYDRDEYIEVLFDNLMPDTVSQYYKQSRADLETYGEPYDYGSIMHYEVRAGTKYGLPGFRVLRSYNEDAIGHAKAPSRIDLRKLNKLYGCPASHNTGCSLKVPRLKILSRFLSSYGSDESERNSWITEDAITEDESTESDDELTLSDLFSDDDFDFVGDMIIEKKKLEDDESSEEEGVQKSVVKNMSRIWPNNQVPIRFHPSVRTKARRSVQSAVNILEDATCISFPKYNPNRHKNFVMIKSTKKACMSTVGYVDKQGRNRINLERGTHCEEPNTVIHEIMHCLGVSHEQMRYDRDEYIEVLYDNLEPKAVSQYAKQSRADLETYGEPYDYGSIMHYQVHAGSRNGLPAFRVLRPYDKDYIGNARIPSLIDLSKINKLYGCPQPDTGDSSSGEIRDPRPPKRPPPHHVHDENCSCEDS</sequence>
<proteinExistence type="predicted"/>
<dbReference type="GO" id="GO:0008270">
    <property type="term" value="F:zinc ion binding"/>
    <property type="evidence" value="ECO:0007669"/>
    <property type="project" value="UniProtKB-UniRule"/>
</dbReference>
<dbReference type="CDD" id="cd04280">
    <property type="entry name" value="ZnMc_astacin_like"/>
    <property type="match status" value="2"/>
</dbReference>
<feature type="binding site" evidence="7">
    <location>
        <position position="157"/>
    </location>
    <ligand>
        <name>Zn(2+)</name>
        <dbReference type="ChEBI" id="CHEBI:29105"/>
        <note>catalytic</note>
    </ligand>
</feature>
<keyword evidence="3 7" id="KW-0378">Hydrolase</keyword>
<dbReference type="PANTHER" id="PTHR10127">
    <property type="entry name" value="DISCOIDIN, CUB, EGF, LAMININ , AND ZINC METALLOPROTEASE DOMAIN CONTAINING"/>
    <property type="match status" value="1"/>
</dbReference>
<dbReference type="PRINTS" id="PR00480">
    <property type="entry name" value="ASTACIN"/>
</dbReference>
<feature type="region of interest" description="Disordered" evidence="9">
    <location>
        <begin position="541"/>
        <end position="578"/>
    </location>
</feature>
<evidence type="ECO:0000256" key="5">
    <source>
        <dbReference type="ARBA" id="ARBA00023049"/>
    </source>
</evidence>
<feature type="binding site" evidence="7">
    <location>
        <position position="147"/>
    </location>
    <ligand>
        <name>Zn(2+)</name>
        <dbReference type="ChEBI" id="CHEBI:29105"/>
        <note>catalytic</note>
    </ligand>
</feature>
<feature type="active site" evidence="7">
    <location>
        <position position="148"/>
    </location>
</feature>
<feature type="active site" evidence="7">
    <location>
        <position position="439"/>
    </location>
</feature>
<dbReference type="Pfam" id="PF01400">
    <property type="entry name" value="Astacin"/>
    <property type="match status" value="2"/>
</dbReference>
<keyword evidence="4 7" id="KW-0862">Zinc</keyword>
<reference evidence="12" key="1">
    <citation type="submission" date="2022-11" db="UniProtKB">
        <authorList>
            <consortium name="WormBaseParasite"/>
        </authorList>
    </citation>
    <scope>IDENTIFICATION</scope>
</reference>
<comment type="caution">
    <text evidence="7">Lacks conserved residue(s) required for the propagation of feature annotation.</text>
</comment>
<organism evidence="11 12">
    <name type="scientific">Meloidogyne floridensis</name>
    <dbReference type="NCBI Taxonomy" id="298350"/>
    <lineage>
        <taxon>Eukaryota</taxon>
        <taxon>Metazoa</taxon>
        <taxon>Ecdysozoa</taxon>
        <taxon>Nematoda</taxon>
        <taxon>Chromadorea</taxon>
        <taxon>Rhabditida</taxon>
        <taxon>Tylenchina</taxon>
        <taxon>Tylenchomorpha</taxon>
        <taxon>Tylenchoidea</taxon>
        <taxon>Meloidogynidae</taxon>
        <taxon>Meloidogyninae</taxon>
        <taxon>Meloidogyne</taxon>
    </lineage>
</organism>
<feature type="binding site" evidence="7">
    <location>
        <position position="151"/>
    </location>
    <ligand>
        <name>Zn(2+)</name>
        <dbReference type="ChEBI" id="CHEBI:29105"/>
        <note>catalytic</note>
    </ligand>
</feature>
<dbReference type="WBParaSite" id="scf7180000423686.g11508">
    <property type="protein sequence ID" value="scf7180000423686.g11508"/>
    <property type="gene ID" value="scf7180000423686.g11508"/>
</dbReference>
<feature type="binding site" evidence="7">
    <location>
        <position position="438"/>
    </location>
    <ligand>
        <name>Zn(2+)</name>
        <dbReference type="ChEBI" id="CHEBI:29105"/>
        <note>catalytic</note>
    </ligand>
</feature>
<dbReference type="InterPro" id="IPR006026">
    <property type="entry name" value="Peptidase_Metallo"/>
</dbReference>
<feature type="binding site" evidence="7">
    <location>
        <position position="448"/>
    </location>
    <ligand>
        <name>Zn(2+)</name>
        <dbReference type="ChEBI" id="CHEBI:29105"/>
        <note>catalytic</note>
    </ligand>
</feature>
<evidence type="ECO:0000256" key="2">
    <source>
        <dbReference type="ARBA" id="ARBA00022723"/>
    </source>
</evidence>
<protein>
    <recommendedName>
        <fullName evidence="8">Metalloendopeptidase</fullName>
        <ecNumber evidence="8">3.4.24.-</ecNumber>
    </recommendedName>
</protein>
<dbReference type="Proteomes" id="UP000887560">
    <property type="component" value="Unplaced"/>
</dbReference>
<feature type="domain" description="Peptidase M12A" evidence="10">
    <location>
        <begin position="341"/>
        <end position="542"/>
    </location>
</feature>
<dbReference type="AlphaFoldDB" id="A0A915P3R3"/>
<name>A0A915P3R3_9BILA</name>
<dbReference type="SUPFAM" id="SSF55486">
    <property type="entry name" value="Metalloproteases ('zincins'), catalytic domain"/>
    <property type="match status" value="2"/>
</dbReference>
<accession>A0A915P3R3</accession>
<evidence type="ECO:0000256" key="4">
    <source>
        <dbReference type="ARBA" id="ARBA00022833"/>
    </source>
</evidence>
<dbReference type="PROSITE" id="PS51864">
    <property type="entry name" value="ASTACIN"/>
    <property type="match status" value="2"/>
</dbReference>
<dbReference type="PANTHER" id="PTHR10127:SF780">
    <property type="entry name" value="METALLOENDOPEPTIDASE"/>
    <property type="match status" value="1"/>
</dbReference>
<evidence type="ECO:0000256" key="7">
    <source>
        <dbReference type="PROSITE-ProRule" id="PRU01211"/>
    </source>
</evidence>
<keyword evidence="11" id="KW-1185">Reference proteome</keyword>
<evidence type="ECO:0000256" key="1">
    <source>
        <dbReference type="ARBA" id="ARBA00022670"/>
    </source>
</evidence>
<keyword evidence="1 7" id="KW-0645">Protease</keyword>
<evidence type="ECO:0000256" key="9">
    <source>
        <dbReference type="SAM" id="MobiDB-lite"/>
    </source>
</evidence>